<evidence type="ECO:0000259" key="1">
    <source>
        <dbReference type="PROSITE" id="PS51186"/>
    </source>
</evidence>
<evidence type="ECO:0000313" key="2">
    <source>
        <dbReference type="EMBL" id="SDE83993.1"/>
    </source>
</evidence>
<dbReference type="Pfam" id="PF00583">
    <property type="entry name" value="Acetyltransf_1"/>
    <property type="match status" value="1"/>
</dbReference>
<dbReference type="RefSeq" id="WP_083343828.1">
    <property type="nucleotide sequence ID" value="NZ_LT629690.1"/>
</dbReference>
<dbReference type="Gene3D" id="3.40.630.30">
    <property type="match status" value="1"/>
</dbReference>
<keyword evidence="3" id="KW-1185">Reference proteome</keyword>
<dbReference type="CDD" id="cd04301">
    <property type="entry name" value="NAT_SF"/>
    <property type="match status" value="1"/>
</dbReference>
<dbReference type="GO" id="GO:0016747">
    <property type="term" value="F:acyltransferase activity, transferring groups other than amino-acyl groups"/>
    <property type="evidence" value="ECO:0007669"/>
    <property type="project" value="InterPro"/>
</dbReference>
<dbReference type="InterPro" id="IPR016181">
    <property type="entry name" value="Acyl_CoA_acyltransferase"/>
</dbReference>
<dbReference type="InterPro" id="IPR000182">
    <property type="entry name" value="GNAT_dom"/>
</dbReference>
<dbReference type="EMBL" id="LT629690">
    <property type="protein sequence ID" value="SDE83993.1"/>
    <property type="molecule type" value="Genomic_DNA"/>
</dbReference>
<dbReference type="SUPFAM" id="SSF55729">
    <property type="entry name" value="Acyl-CoA N-acyltransferases (Nat)"/>
    <property type="match status" value="1"/>
</dbReference>
<dbReference type="Proteomes" id="UP000182427">
    <property type="component" value="Chromosome I"/>
</dbReference>
<gene>
    <name evidence="2" type="ORF">SAMN05444167_0586</name>
</gene>
<accession>A0A1G7G7A9</accession>
<sequence length="230" mass="25330">MPLLSEAQQAYLSNPFYSALTTAQSAFGEHVGGALRYRPEILPFTTVATPETKIDPVQLRRDTDTNFIGVIPRMAAEMPDAIHAVCVQMAWQPRKHFTTPAPLLNECELGAAESHEMVELTQAAFPGYFRAETYRLGRYIGIRENGQLVAMAGHRTRMPGLREISGVCTRPGHTGKGYAQHLIQRLLADGSGDLPYLHSVSTNARAIAIYKALCFVTTGEVDFLKLSQQP</sequence>
<organism evidence="2 3">
    <name type="scientific">Terriglobus roseus</name>
    <dbReference type="NCBI Taxonomy" id="392734"/>
    <lineage>
        <taxon>Bacteria</taxon>
        <taxon>Pseudomonadati</taxon>
        <taxon>Acidobacteriota</taxon>
        <taxon>Terriglobia</taxon>
        <taxon>Terriglobales</taxon>
        <taxon>Acidobacteriaceae</taxon>
        <taxon>Terriglobus</taxon>
    </lineage>
</organism>
<dbReference type="AlphaFoldDB" id="A0A1G7G7A9"/>
<dbReference type="PROSITE" id="PS51186">
    <property type="entry name" value="GNAT"/>
    <property type="match status" value="1"/>
</dbReference>
<evidence type="ECO:0000313" key="3">
    <source>
        <dbReference type="Proteomes" id="UP000182427"/>
    </source>
</evidence>
<feature type="domain" description="N-acetyltransferase" evidence="1">
    <location>
        <begin position="104"/>
        <end position="230"/>
    </location>
</feature>
<proteinExistence type="predicted"/>
<dbReference type="OrthoDB" id="5291446at2"/>
<name>A0A1G7G7A9_9BACT</name>
<reference evidence="3" key="1">
    <citation type="submission" date="2016-10" db="EMBL/GenBank/DDBJ databases">
        <authorList>
            <person name="Varghese N."/>
            <person name="Submissions S."/>
        </authorList>
    </citation>
    <scope>NUCLEOTIDE SEQUENCE [LARGE SCALE GENOMIC DNA]</scope>
    <source>
        <strain evidence="3">GAS232</strain>
    </source>
</reference>
<protein>
    <submittedName>
        <fullName evidence="2">FR47-like protein</fullName>
    </submittedName>
</protein>